<dbReference type="EMBL" id="BAAARV010000006">
    <property type="protein sequence ID" value="GAA2331404.1"/>
    <property type="molecule type" value="Genomic_DNA"/>
</dbReference>
<protein>
    <submittedName>
        <fullName evidence="5">Gfo/Idh/MocA family oxidoreductase</fullName>
    </submittedName>
</protein>
<evidence type="ECO:0000259" key="4">
    <source>
        <dbReference type="Pfam" id="PF02894"/>
    </source>
</evidence>
<dbReference type="Gene3D" id="3.30.360.10">
    <property type="entry name" value="Dihydrodipicolinate Reductase, domain 2"/>
    <property type="match status" value="1"/>
</dbReference>
<dbReference type="InterPro" id="IPR004104">
    <property type="entry name" value="Gfo/Idh/MocA-like_OxRdtase_C"/>
</dbReference>
<dbReference type="SUPFAM" id="SSF55347">
    <property type="entry name" value="Glyceraldehyde-3-phosphate dehydrogenase-like, C-terminal domain"/>
    <property type="match status" value="1"/>
</dbReference>
<reference evidence="5 6" key="1">
    <citation type="journal article" date="2019" name="Int. J. Syst. Evol. Microbiol.">
        <title>The Global Catalogue of Microorganisms (GCM) 10K type strain sequencing project: providing services to taxonomists for standard genome sequencing and annotation.</title>
        <authorList>
            <consortium name="The Broad Institute Genomics Platform"/>
            <consortium name="The Broad Institute Genome Sequencing Center for Infectious Disease"/>
            <person name="Wu L."/>
            <person name="Ma J."/>
        </authorList>
    </citation>
    <scope>NUCLEOTIDE SEQUENCE [LARGE SCALE GENOMIC DNA]</scope>
    <source>
        <strain evidence="5 6">JCM 3272</strain>
    </source>
</reference>
<evidence type="ECO:0000256" key="2">
    <source>
        <dbReference type="ARBA" id="ARBA00023002"/>
    </source>
</evidence>
<evidence type="ECO:0000313" key="5">
    <source>
        <dbReference type="EMBL" id="GAA2331404.1"/>
    </source>
</evidence>
<dbReference type="PANTHER" id="PTHR43708:SF5">
    <property type="entry name" value="CONSERVED EXPRESSED OXIDOREDUCTASE (EUROFUNG)-RELATED"/>
    <property type="match status" value="1"/>
</dbReference>
<dbReference type="Gene3D" id="3.40.50.720">
    <property type="entry name" value="NAD(P)-binding Rossmann-like Domain"/>
    <property type="match status" value="1"/>
</dbReference>
<feature type="domain" description="Gfo/Idh/MocA-like oxidoreductase N-terminal" evidence="3">
    <location>
        <begin position="23"/>
        <end position="143"/>
    </location>
</feature>
<dbReference type="Pfam" id="PF02894">
    <property type="entry name" value="GFO_IDH_MocA_C"/>
    <property type="match status" value="1"/>
</dbReference>
<comment type="similarity">
    <text evidence="1">Belongs to the Gfo/Idh/MocA family.</text>
</comment>
<sequence length="371" mass="39530">MGPTLRIDGVIVLKTGGMSDTTLRVGLVGYGLAGSAFHAPLISSTPGLRLAAIVTADPGRRASAAEAYPDARLVERAEQLWAAPDELDAVVIASPNRTHVPLARAALEAGLPVVVDKPLTRTAAEGAELAALAAERGLLLTVYQNRRWDGDFLTARKLAGNGDLGRVLRFESRYERWRPVPKGGWRESGDPDEVGGLLYDLGSHLVDQALQLLGPATEVYAEVLTRRAGLTVDDDVFVALRHEGEARSHLWMSALAAAPGPRLRVLGDRGAYVKYGLDVQEDALRAGRRPTEPGWGEEDPAQYGVLTDYDGGQRTVPTEPGAYQDFYAGLAAALRDGGPAPVDPAGPIAALRVLEAARESAERGEIVRLSI</sequence>
<evidence type="ECO:0000259" key="3">
    <source>
        <dbReference type="Pfam" id="PF01408"/>
    </source>
</evidence>
<dbReference type="Pfam" id="PF01408">
    <property type="entry name" value="GFO_IDH_MocA"/>
    <property type="match status" value="1"/>
</dbReference>
<keyword evidence="2" id="KW-0560">Oxidoreductase</keyword>
<dbReference type="InterPro" id="IPR051317">
    <property type="entry name" value="Gfo/Idh/MocA_oxidoreduct"/>
</dbReference>
<name>A0ABN3FJH4_9ACTN</name>
<evidence type="ECO:0000256" key="1">
    <source>
        <dbReference type="ARBA" id="ARBA00010928"/>
    </source>
</evidence>
<feature type="domain" description="Gfo/Idh/MocA-like oxidoreductase C-terminal" evidence="4">
    <location>
        <begin position="157"/>
        <end position="367"/>
    </location>
</feature>
<accession>A0ABN3FJH4</accession>
<proteinExistence type="inferred from homology"/>
<dbReference type="SUPFAM" id="SSF51735">
    <property type="entry name" value="NAD(P)-binding Rossmann-fold domains"/>
    <property type="match status" value="1"/>
</dbReference>
<organism evidence="5 6">
    <name type="scientific">Dactylosporangium salmoneum</name>
    <dbReference type="NCBI Taxonomy" id="53361"/>
    <lineage>
        <taxon>Bacteria</taxon>
        <taxon>Bacillati</taxon>
        <taxon>Actinomycetota</taxon>
        <taxon>Actinomycetes</taxon>
        <taxon>Micromonosporales</taxon>
        <taxon>Micromonosporaceae</taxon>
        <taxon>Dactylosporangium</taxon>
    </lineage>
</organism>
<dbReference type="InterPro" id="IPR000683">
    <property type="entry name" value="Gfo/Idh/MocA-like_OxRdtase_N"/>
</dbReference>
<dbReference type="Proteomes" id="UP001501444">
    <property type="component" value="Unassembled WGS sequence"/>
</dbReference>
<gene>
    <name evidence="5" type="ORF">GCM10010170_009880</name>
</gene>
<dbReference type="PANTHER" id="PTHR43708">
    <property type="entry name" value="CONSERVED EXPRESSED OXIDOREDUCTASE (EUROFUNG)"/>
    <property type="match status" value="1"/>
</dbReference>
<comment type="caution">
    <text evidence="5">The sequence shown here is derived from an EMBL/GenBank/DDBJ whole genome shotgun (WGS) entry which is preliminary data.</text>
</comment>
<keyword evidence="6" id="KW-1185">Reference proteome</keyword>
<evidence type="ECO:0000313" key="6">
    <source>
        <dbReference type="Proteomes" id="UP001501444"/>
    </source>
</evidence>
<dbReference type="InterPro" id="IPR036291">
    <property type="entry name" value="NAD(P)-bd_dom_sf"/>
</dbReference>